<evidence type="ECO:0000313" key="6">
    <source>
        <dbReference type="Proteomes" id="UP000291301"/>
    </source>
</evidence>
<dbReference type="AlphaFoldDB" id="A0A4R0P5W7"/>
<name>A0A4R0P5W7_9HYPH</name>
<dbReference type="PANTHER" id="PTHR33204">
    <property type="entry name" value="TRANSCRIPTIONAL REGULATOR, MARR FAMILY"/>
    <property type="match status" value="1"/>
</dbReference>
<gene>
    <name evidence="5" type="ORF">E0D97_14935</name>
</gene>
<dbReference type="RefSeq" id="WP_131570392.1">
    <property type="nucleotide sequence ID" value="NZ_JAINFK010000005.1"/>
</dbReference>
<comment type="caution">
    <text evidence="5">The sequence shown here is derived from an EMBL/GenBank/DDBJ whole genome shotgun (WGS) entry which is preliminary data.</text>
</comment>
<dbReference type="InterPro" id="IPR011991">
    <property type="entry name" value="ArsR-like_HTH"/>
</dbReference>
<keyword evidence="2" id="KW-0238">DNA-binding</keyword>
<dbReference type="SUPFAM" id="SSF46785">
    <property type="entry name" value="Winged helix' DNA-binding domain"/>
    <property type="match status" value="1"/>
</dbReference>
<dbReference type="PANTHER" id="PTHR33204:SF39">
    <property type="entry name" value="TRANSCRIPTIONAL REGULATORY PROTEIN"/>
    <property type="match status" value="1"/>
</dbReference>
<protein>
    <submittedName>
        <fullName evidence="5">Transcriptional regulator</fullName>
    </submittedName>
</protein>
<keyword evidence="6" id="KW-1185">Reference proteome</keyword>
<evidence type="ECO:0000259" key="4">
    <source>
        <dbReference type="PROSITE" id="PS51118"/>
    </source>
</evidence>
<sequence>MKPQHINELGELCRPVGDLLAAISSKWVVLILIRLSERPKRFSELKREIGTISQKVLTSVLRDLEKNGIVERVVTPTVPPRVDYSLTRLGQSLLEPVRALGRWAVAHEDEVAEARTRYEESAEGA</sequence>
<feature type="domain" description="HTH hxlR-type" evidence="4">
    <location>
        <begin position="13"/>
        <end position="112"/>
    </location>
</feature>
<dbReference type="OrthoDB" id="9800350at2"/>
<dbReference type="CDD" id="cd00090">
    <property type="entry name" value="HTH_ARSR"/>
    <property type="match status" value="1"/>
</dbReference>
<dbReference type="InterPro" id="IPR036388">
    <property type="entry name" value="WH-like_DNA-bd_sf"/>
</dbReference>
<dbReference type="InterPro" id="IPR002577">
    <property type="entry name" value="HTH_HxlR"/>
</dbReference>
<dbReference type="Proteomes" id="UP000291301">
    <property type="component" value="Unassembled WGS sequence"/>
</dbReference>
<proteinExistence type="predicted"/>
<keyword evidence="1" id="KW-0805">Transcription regulation</keyword>
<dbReference type="PROSITE" id="PS51118">
    <property type="entry name" value="HTH_HXLR"/>
    <property type="match status" value="1"/>
</dbReference>
<dbReference type="EMBL" id="SJST01000007">
    <property type="protein sequence ID" value="TCD12313.1"/>
    <property type="molecule type" value="Genomic_DNA"/>
</dbReference>
<keyword evidence="3" id="KW-0804">Transcription</keyword>
<evidence type="ECO:0000256" key="1">
    <source>
        <dbReference type="ARBA" id="ARBA00023015"/>
    </source>
</evidence>
<dbReference type="Pfam" id="PF01638">
    <property type="entry name" value="HxlR"/>
    <property type="match status" value="1"/>
</dbReference>
<dbReference type="GO" id="GO:0006355">
    <property type="term" value="P:regulation of DNA-templated transcription"/>
    <property type="evidence" value="ECO:0007669"/>
    <property type="project" value="UniProtKB-ARBA"/>
</dbReference>
<evidence type="ECO:0000313" key="5">
    <source>
        <dbReference type="EMBL" id="TCD12313.1"/>
    </source>
</evidence>
<dbReference type="InterPro" id="IPR036390">
    <property type="entry name" value="WH_DNA-bd_sf"/>
</dbReference>
<dbReference type="Gene3D" id="1.10.10.10">
    <property type="entry name" value="Winged helix-like DNA-binding domain superfamily/Winged helix DNA-binding domain"/>
    <property type="match status" value="1"/>
</dbReference>
<reference evidence="5 6" key="1">
    <citation type="journal article" date="2015" name="Antonie Van Leeuwenhoek">
        <title>Oricola cellulosilytica gen. nov., sp. nov., a cellulose-degrading bacterium of the family Phyllobacteriaceae isolated from surface seashore water, and emended descriptions of Mesorhizobium loti and Phyllobacterium myrsinacearum.</title>
        <authorList>
            <person name="Hameed A."/>
            <person name="Shahina M."/>
            <person name="Lai W.A."/>
            <person name="Lin S.Y."/>
            <person name="Young L.S."/>
            <person name="Liu Y.C."/>
            <person name="Hsu Y.H."/>
            <person name="Young C.C."/>
        </authorList>
    </citation>
    <scope>NUCLEOTIDE SEQUENCE [LARGE SCALE GENOMIC DNA]</scope>
    <source>
        <strain evidence="5 6">KCTC 52183</strain>
    </source>
</reference>
<evidence type="ECO:0000256" key="2">
    <source>
        <dbReference type="ARBA" id="ARBA00023125"/>
    </source>
</evidence>
<organism evidence="5 6">
    <name type="scientific">Oricola cellulosilytica</name>
    <dbReference type="NCBI Taxonomy" id="1429082"/>
    <lineage>
        <taxon>Bacteria</taxon>
        <taxon>Pseudomonadati</taxon>
        <taxon>Pseudomonadota</taxon>
        <taxon>Alphaproteobacteria</taxon>
        <taxon>Hyphomicrobiales</taxon>
        <taxon>Ahrensiaceae</taxon>
        <taxon>Oricola</taxon>
    </lineage>
</organism>
<evidence type="ECO:0000256" key="3">
    <source>
        <dbReference type="ARBA" id="ARBA00023163"/>
    </source>
</evidence>
<accession>A0A4R0P5W7</accession>
<dbReference type="GO" id="GO:0003677">
    <property type="term" value="F:DNA binding"/>
    <property type="evidence" value="ECO:0007669"/>
    <property type="project" value="UniProtKB-KW"/>
</dbReference>